<accession>A0A364MX39</accession>
<evidence type="ECO:0000256" key="4">
    <source>
        <dbReference type="ARBA" id="ARBA00038314"/>
    </source>
</evidence>
<evidence type="ECO:0000313" key="7">
    <source>
        <dbReference type="EMBL" id="RAR06090.1"/>
    </source>
</evidence>
<dbReference type="EMBL" id="QGDH01000121">
    <property type="protein sequence ID" value="RAR06090.1"/>
    <property type="molecule type" value="Genomic_DNA"/>
</dbReference>
<dbReference type="Proteomes" id="UP000249619">
    <property type="component" value="Unassembled WGS sequence"/>
</dbReference>
<dbReference type="STRING" id="183478.A0A364MX39"/>
<organism evidence="7 8">
    <name type="scientific">Stemphylium lycopersici</name>
    <name type="common">Tomato gray leaf spot disease fungus</name>
    <name type="synonym">Thyrospora lycopersici</name>
    <dbReference type="NCBI Taxonomy" id="183478"/>
    <lineage>
        <taxon>Eukaryota</taxon>
        <taxon>Fungi</taxon>
        <taxon>Dikarya</taxon>
        <taxon>Ascomycota</taxon>
        <taxon>Pezizomycotina</taxon>
        <taxon>Dothideomycetes</taxon>
        <taxon>Pleosporomycetidae</taxon>
        <taxon>Pleosporales</taxon>
        <taxon>Pleosporineae</taxon>
        <taxon>Pleosporaceae</taxon>
        <taxon>Stemphylium</taxon>
    </lineage>
</organism>
<dbReference type="SUPFAM" id="SSF53335">
    <property type="entry name" value="S-adenosyl-L-methionine-dependent methyltransferases"/>
    <property type="match status" value="1"/>
</dbReference>
<evidence type="ECO:0000256" key="1">
    <source>
        <dbReference type="ARBA" id="ARBA00005179"/>
    </source>
</evidence>
<protein>
    <recommendedName>
        <fullName evidence="6">Methyltransferase domain-containing protein</fullName>
    </recommendedName>
</protein>
<sequence>MAQPQEIAAAQPAWYETNPTNDHVTPTIRSLLETYSGIPPDEVLDHVVKLRDEAWQVHPYPCIGQFRFLEPSFIGLSKEYDEAIERLRNGETLLDMACCFGQTIRQLVHGGAPEKNIYGCDLQPDFIELGYKLFRDRERLQSKFLVADIFDSNSALAEFRGKFDMVYAGSFFHLWGYDMQVVASKAVVGLLRPQPGSMIIGRQIGATEPREQEGPTGTMYRHSIESFKEMWKKIGDEIGIKFAVEAKFTPLGRDHLKFHMDDTTKRLCSIVRILDKTSIITPRKAPLIADMKLSILTVALATSAEAAMRGKRQFGYPDVSDCGLDAFDGHTSEALLFCSNILKSGTATATVTNGYTTTKITTTKTTVTIQPSATPKPTPTPTPTPTPSPSSSSTSAKPSSSSPSSSSSAPAKSSSSATPVEPSSTLVSSTLVSSPSPCGVAAYVKTTPAYYFESSGTQNSFAACGALCKADSKCKSFGYGEANCMLFDVTVYVSPSSLVLLVSPQHKTNPPIPHHSTENTNYNPMSPYTFYDSACPVELPVRKRSPQLDISLGLPGGIHISLGLGNGGISSACSCLITKGPARTTVTRTISSAVTKTSTVVSTVTTRA</sequence>
<feature type="domain" description="Methyltransferase" evidence="6">
    <location>
        <begin position="94"/>
        <end position="193"/>
    </location>
</feature>
<feature type="compositionally biased region" description="Low complexity" evidence="5">
    <location>
        <begin position="1"/>
        <end position="13"/>
    </location>
</feature>
<comment type="similarity">
    <text evidence="4">Belongs to the class I-like SAM-binding methyltransferase superfamily.</text>
</comment>
<keyword evidence="3" id="KW-0949">S-adenosyl-L-methionine</keyword>
<evidence type="ECO:0000313" key="8">
    <source>
        <dbReference type="Proteomes" id="UP000249619"/>
    </source>
</evidence>
<feature type="region of interest" description="Disordered" evidence="5">
    <location>
        <begin position="1"/>
        <end position="21"/>
    </location>
</feature>
<proteinExistence type="inferred from homology"/>
<evidence type="ECO:0000259" key="6">
    <source>
        <dbReference type="Pfam" id="PF13649"/>
    </source>
</evidence>
<gene>
    <name evidence="7" type="ORF">DDE83_007108</name>
</gene>
<comment type="caution">
    <text evidence="7">The sequence shown here is derived from an EMBL/GenBank/DDBJ whole genome shotgun (WGS) entry which is preliminary data.</text>
</comment>
<feature type="compositionally biased region" description="Low complexity" evidence="5">
    <location>
        <begin position="389"/>
        <end position="423"/>
    </location>
</feature>
<feature type="region of interest" description="Disordered" evidence="5">
    <location>
        <begin position="366"/>
        <end position="423"/>
    </location>
</feature>
<dbReference type="GO" id="GO:0016740">
    <property type="term" value="F:transferase activity"/>
    <property type="evidence" value="ECO:0007669"/>
    <property type="project" value="UniProtKB-KW"/>
</dbReference>
<evidence type="ECO:0000256" key="3">
    <source>
        <dbReference type="ARBA" id="ARBA00022691"/>
    </source>
</evidence>
<dbReference type="Gene3D" id="3.40.50.150">
    <property type="entry name" value="Vaccinia Virus protein VP39"/>
    <property type="match status" value="1"/>
</dbReference>
<reference evidence="8" key="1">
    <citation type="submission" date="2018-05" db="EMBL/GenBank/DDBJ databases">
        <title>Draft genome sequence of Stemphylium lycopersici strain CIDEFI 213.</title>
        <authorList>
            <person name="Medina R."/>
            <person name="Franco M.E.E."/>
            <person name="Lucentini C.G."/>
            <person name="Saparrat M.C.N."/>
            <person name="Balatti P.A."/>
        </authorList>
    </citation>
    <scope>NUCLEOTIDE SEQUENCE [LARGE SCALE GENOMIC DNA]</scope>
    <source>
        <strain evidence="8">CIDEFI 213</strain>
    </source>
</reference>
<dbReference type="PANTHER" id="PTHR35897">
    <property type="entry name" value="METHYLTRANSFERASE AUSD"/>
    <property type="match status" value="1"/>
</dbReference>
<dbReference type="CDD" id="cd02440">
    <property type="entry name" value="AdoMet_MTases"/>
    <property type="match status" value="1"/>
</dbReference>
<name>A0A364MX39_STELY</name>
<keyword evidence="2" id="KW-0808">Transferase</keyword>
<dbReference type="InterPro" id="IPR051654">
    <property type="entry name" value="Meroterpenoid_MTases"/>
</dbReference>
<dbReference type="Pfam" id="PF13649">
    <property type="entry name" value="Methyltransf_25"/>
    <property type="match status" value="1"/>
</dbReference>
<dbReference type="AlphaFoldDB" id="A0A364MX39"/>
<evidence type="ECO:0000256" key="5">
    <source>
        <dbReference type="SAM" id="MobiDB-lite"/>
    </source>
</evidence>
<keyword evidence="8" id="KW-1185">Reference proteome</keyword>
<dbReference type="InterPro" id="IPR029063">
    <property type="entry name" value="SAM-dependent_MTases_sf"/>
</dbReference>
<dbReference type="PANTHER" id="PTHR35897:SF1">
    <property type="entry name" value="METHYLTRANSFERASE AUSD"/>
    <property type="match status" value="1"/>
</dbReference>
<comment type="pathway">
    <text evidence="1">Secondary metabolite biosynthesis.</text>
</comment>
<feature type="compositionally biased region" description="Pro residues" evidence="5">
    <location>
        <begin position="374"/>
        <end position="388"/>
    </location>
</feature>
<evidence type="ECO:0000256" key="2">
    <source>
        <dbReference type="ARBA" id="ARBA00022679"/>
    </source>
</evidence>
<dbReference type="InterPro" id="IPR041698">
    <property type="entry name" value="Methyltransf_25"/>
</dbReference>